<feature type="domain" description="Response regulatory" evidence="1">
    <location>
        <begin position="56"/>
        <end position="93"/>
    </location>
</feature>
<protein>
    <recommendedName>
        <fullName evidence="1">Response regulatory domain-containing protein</fullName>
    </recommendedName>
</protein>
<comment type="caution">
    <text evidence="2">The sequence shown here is derived from an EMBL/GenBank/DDBJ whole genome shotgun (WGS) entry which is preliminary data.</text>
</comment>
<dbReference type="SUPFAM" id="SSF52172">
    <property type="entry name" value="CheY-like"/>
    <property type="match status" value="1"/>
</dbReference>
<accession>X1L5A8</accession>
<dbReference type="InterPro" id="IPR010093">
    <property type="entry name" value="SinI_DNA-bd"/>
</dbReference>
<sequence>MTAKEAAEYLKINYMTVYKLAQRGKIPATKVGGNWRFKKEILDEWIARQATAVRGVVLVVDDDPRVRDVLEDVILAQGYRVAAVGSGEEGRGI</sequence>
<dbReference type="EMBL" id="BARV01010620">
    <property type="protein sequence ID" value="GAI14517.1"/>
    <property type="molecule type" value="Genomic_DNA"/>
</dbReference>
<evidence type="ECO:0000259" key="1">
    <source>
        <dbReference type="PROSITE" id="PS50110"/>
    </source>
</evidence>
<organism evidence="2">
    <name type="scientific">marine sediment metagenome</name>
    <dbReference type="NCBI Taxonomy" id="412755"/>
    <lineage>
        <taxon>unclassified sequences</taxon>
        <taxon>metagenomes</taxon>
        <taxon>ecological metagenomes</taxon>
    </lineage>
</organism>
<gene>
    <name evidence="2" type="ORF">S06H3_20496</name>
</gene>
<proteinExistence type="predicted"/>
<dbReference type="InterPro" id="IPR041657">
    <property type="entry name" value="HTH_17"/>
</dbReference>
<name>X1L5A8_9ZZZZ</name>
<dbReference type="NCBIfam" id="TIGR01764">
    <property type="entry name" value="excise"/>
    <property type="match status" value="1"/>
</dbReference>
<dbReference type="AlphaFoldDB" id="X1L5A8"/>
<dbReference type="PANTHER" id="PTHR38431:SF1">
    <property type="entry name" value="BLL2305 PROTEIN"/>
    <property type="match status" value="1"/>
</dbReference>
<dbReference type="Gene3D" id="3.40.50.2300">
    <property type="match status" value="1"/>
</dbReference>
<dbReference type="InterPro" id="IPR001789">
    <property type="entry name" value="Sig_transdc_resp-reg_receiver"/>
</dbReference>
<dbReference type="InterPro" id="IPR011006">
    <property type="entry name" value="CheY-like_superfamily"/>
</dbReference>
<dbReference type="PROSITE" id="PS50110">
    <property type="entry name" value="RESPONSE_REGULATORY"/>
    <property type="match status" value="1"/>
</dbReference>
<dbReference type="PANTHER" id="PTHR38431">
    <property type="entry name" value="BLL2305 PROTEIN"/>
    <property type="match status" value="1"/>
</dbReference>
<dbReference type="Pfam" id="PF12728">
    <property type="entry name" value="HTH_17"/>
    <property type="match status" value="1"/>
</dbReference>
<reference evidence="2" key="1">
    <citation type="journal article" date="2014" name="Front. Microbiol.">
        <title>High frequency of phylogenetically diverse reductive dehalogenase-homologous genes in deep subseafloor sedimentary metagenomes.</title>
        <authorList>
            <person name="Kawai M."/>
            <person name="Futagami T."/>
            <person name="Toyoda A."/>
            <person name="Takaki Y."/>
            <person name="Nishi S."/>
            <person name="Hori S."/>
            <person name="Arai W."/>
            <person name="Tsubouchi T."/>
            <person name="Morono Y."/>
            <person name="Uchiyama I."/>
            <person name="Ito T."/>
            <person name="Fujiyama A."/>
            <person name="Inagaki F."/>
            <person name="Takami H."/>
        </authorList>
    </citation>
    <scope>NUCLEOTIDE SEQUENCE</scope>
    <source>
        <strain evidence="2">Expedition CK06-06</strain>
    </source>
</reference>
<dbReference type="SUPFAM" id="SSF46955">
    <property type="entry name" value="Putative DNA-binding domain"/>
    <property type="match status" value="1"/>
</dbReference>
<dbReference type="InterPro" id="IPR009061">
    <property type="entry name" value="DNA-bd_dom_put_sf"/>
</dbReference>
<dbReference type="GO" id="GO:0000160">
    <property type="term" value="P:phosphorelay signal transduction system"/>
    <property type="evidence" value="ECO:0007669"/>
    <property type="project" value="InterPro"/>
</dbReference>
<evidence type="ECO:0000313" key="2">
    <source>
        <dbReference type="EMBL" id="GAI14517.1"/>
    </source>
</evidence>
<dbReference type="GO" id="GO:0003677">
    <property type="term" value="F:DNA binding"/>
    <property type="evidence" value="ECO:0007669"/>
    <property type="project" value="InterPro"/>
</dbReference>